<keyword evidence="7" id="KW-1015">Disulfide bond</keyword>
<keyword evidence="6 10" id="KW-0472">Membrane</keyword>
<evidence type="ECO:0000256" key="10">
    <source>
        <dbReference type="SAM" id="Phobius"/>
    </source>
</evidence>
<dbReference type="GO" id="GO:0003976">
    <property type="term" value="F:UDP-N-acetylglucosamine-lysosomal-enzyme N-acetylglucosaminephosphotransferase activity"/>
    <property type="evidence" value="ECO:0007669"/>
    <property type="project" value="TreeGrafter"/>
</dbReference>
<evidence type="ECO:0000256" key="7">
    <source>
        <dbReference type="ARBA" id="ARBA00023157"/>
    </source>
</evidence>
<feature type="domain" description="LNR" evidence="11">
    <location>
        <begin position="335"/>
        <end position="371"/>
    </location>
</feature>
<dbReference type="InterPro" id="IPR047141">
    <property type="entry name" value="Stealth"/>
</dbReference>
<dbReference type="Gene3D" id="3.30.300.320">
    <property type="match status" value="1"/>
</dbReference>
<evidence type="ECO:0000313" key="13">
    <source>
        <dbReference type="EnsemblMetazoa" id="KAF7491895.1"/>
    </source>
</evidence>
<evidence type="ECO:0000256" key="8">
    <source>
        <dbReference type="ARBA" id="ARBA00023180"/>
    </source>
</evidence>
<accession>A0A834VDU1</accession>
<evidence type="ECO:0000259" key="11">
    <source>
        <dbReference type="PROSITE" id="PS50258"/>
    </source>
</evidence>
<gene>
    <name evidence="12" type="primary">SSS_357g</name>
    <name evidence="12" type="ORF">SSS_357</name>
</gene>
<dbReference type="EnsemblMetazoa" id="SSS_357s_mrna">
    <property type="protein sequence ID" value="KAF7491895.1"/>
    <property type="gene ID" value="SSS_357"/>
</dbReference>
<evidence type="ECO:0000256" key="3">
    <source>
        <dbReference type="ARBA" id="ARBA00022692"/>
    </source>
</evidence>
<evidence type="ECO:0000256" key="5">
    <source>
        <dbReference type="ARBA" id="ARBA00022989"/>
    </source>
</evidence>
<dbReference type="GO" id="GO:0046835">
    <property type="term" value="P:carbohydrate phosphorylation"/>
    <property type="evidence" value="ECO:0007669"/>
    <property type="project" value="TreeGrafter"/>
</dbReference>
<reference evidence="12" key="2">
    <citation type="submission" date="2020-01" db="EMBL/GenBank/DDBJ databases">
        <authorList>
            <person name="Korhonen P.K.K."/>
            <person name="Guangxu M.G."/>
            <person name="Wang T.W."/>
            <person name="Stroehlein A.J.S."/>
            <person name="Young N.D."/>
            <person name="Ang C.-S.A."/>
            <person name="Fernando D.W.F."/>
            <person name="Lu H.L."/>
            <person name="Taylor S.T."/>
            <person name="Ehtesham M.E.M."/>
            <person name="Najaraj S.H.N."/>
            <person name="Harsha G.H.G."/>
            <person name="Madugundu A.M."/>
            <person name="Renuse S.R."/>
            <person name="Holt D.H."/>
            <person name="Pandey A.P."/>
            <person name="Papenfuss A.P."/>
            <person name="Gasser R.B.G."/>
            <person name="Fischer K.F."/>
        </authorList>
    </citation>
    <scope>NUCLEOTIDE SEQUENCE</scope>
    <source>
        <strain evidence="12">SSS_KF_BRIS2020</strain>
    </source>
</reference>
<dbReference type="InterPro" id="IPR031357">
    <property type="entry name" value="Stealth_CR3"/>
</dbReference>
<dbReference type="SMART" id="SM00004">
    <property type="entry name" value="NL"/>
    <property type="match status" value="2"/>
</dbReference>
<dbReference type="PANTHER" id="PTHR24045">
    <property type="match status" value="1"/>
</dbReference>
<reference evidence="14" key="1">
    <citation type="journal article" date="2020" name="PLoS Negl. Trop. Dis.">
        <title>High-quality nuclear genome for Sarcoptes scabiei-A critical resource for a neglected parasite.</title>
        <authorList>
            <person name="Korhonen P.K."/>
            <person name="Gasser R.B."/>
            <person name="Ma G."/>
            <person name="Wang T."/>
            <person name="Stroehlein A.J."/>
            <person name="Young N.D."/>
            <person name="Ang C.S."/>
            <person name="Fernando D.D."/>
            <person name="Lu H.C."/>
            <person name="Taylor S."/>
            <person name="Reynolds S.L."/>
            <person name="Mofiz E."/>
            <person name="Najaraj S.H."/>
            <person name="Gowda H."/>
            <person name="Madugundu A."/>
            <person name="Renuse S."/>
            <person name="Holt D."/>
            <person name="Pandey A."/>
            <person name="Papenfuss A.T."/>
            <person name="Fischer K."/>
        </authorList>
    </citation>
    <scope>NUCLEOTIDE SEQUENCE [LARGE SCALE GENOMIC DNA]</scope>
</reference>
<dbReference type="GO" id="GO:0016256">
    <property type="term" value="P:N-glycan processing to lysosome"/>
    <property type="evidence" value="ECO:0007669"/>
    <property type="project" value="TreeGrafter"/>
</dbReference>
<protein>
    <submittedName>
        <fullName evidence="12">N-acetylglucosamine-1-phosphotransferase subunits alpha/beta</fullName>
    </submittedName>
</protein>
<dbReference type="InterPro" id="IPR000800">
    <property type="entry name" value="Notch_dom"/>
</dbReference>
<evidence type="ECO:0000313" key="12">
    <source>
        <dbReference type="EMBL" id="KAF7491895.1"/>
    </source>
</evidence>
<dbReference type="GO" id="GO:0005794">
    <property type="term" value="C:Golgi apparatus"/>
    <property type="evidence" value="ECO:0007669"/>
    <property type="project" value="TreeGrafter"/>
</dbReference>
<evidence type="ECO:0000313" key="14">
    <source>
        <dbReference type="Proteomes" id="UP000070412"/>
    </source>
</evidence>
<dbReference type="PROSITE" id="PS00018">
    <property type="entry name" value="EF_HAND_1"/>
    <property type="match status" value="1"/>
</dbReference>
<proteinExistence type="inferred from homology"/>
<comment type="similarity">
    <text evidence="1">Belongs to the stealth family.</text>
</comment>
<dbReference type="PANTHER" id="PTHR24045:SF0">
    <property type="entry name" value="N-ACETYLGLUCOSAMINE-1-PHOSPHOTRANSFERASE SUBUNITS ALPHA_BETA"/>
    <property type="match status" value="1"/>
</dbReference>
<dbReference type="InterPro" id="IPR031356">
    <property type="entry name" value="Stealth_CR4"/>
</dbReference>
<comment type="subcellular location">
    <subcellularLocation>
        <location evidence="9">Endomembrane system</location>
        <topology evidence="9">Single-pass type I membrane protein</topology>
    </subcellularLocation>
</comment>
<dbReference type="EMBL" id="WVUK01000058">
    <property type="protein sequence ID" value="KAF7491895.1"/>
    <property type="molecule type" value="Genomic_DNA"/>
</dbReference>
<dbReference type="PROSITE" id="PS50258">
    <property type="entry name" value="LNR"/>
    <property type="match status" value="1"/>
</dbReference>
<feature type="transmembrane region" description="Helical" evidence="10">
    <location>
        <begin position="1017"/>
        <end position="1040"/>
    </location>
</feature>
<dbReference type="OrthoDB" id="263283at2759"/>
<dbReference type="AlphaFoldDB" id="A0A834VDU1"/>
<reference evidence="13" key="3">
    <citation type="submission" date="2022-06" db="UniProtKB">
        <authorList>
            <consortium name="EnsemblMetazoa"/>
        </authorList>
    </citation>
    <scope>IDENTIFICATION</scope>
</reference>
<keyword evidence="3 10" id="KW-0812">Transmembrane</keyword>
<dbReference type="Proteomes" id="UP000070412">
    <property type="component" value="Unassembled WGS sequence"/>
</dbReference>
<dbReference type="InterPro" id="IPR021520">
    <property type="entry name" value="Stealth_CR2"/>
</dbReference>
<dbReference type="Pfam" id="PF17103">
    <property type="entry name" value="Stealth_CR4"/>
    <property type="match status" value="1"/>
</dbReference>
<evidence type="ECO:0000256" key="6">
    <source>
        <dbReference type="ARBA" id="ARBA00023136"/>
    </source>
</evidence>
<evidence type="ECO:0000256" key="4">
    <source>
        <dbReference type="ARBA" id="ARBA00022737"/>
    </source>
</evidence>
<keyword evidence="4" id="KW-0677">Repeat</keyword>
<dbReference type="InterPro" id="IPR018247">
    <property type="entry name" value="EF_Hand_1_Ca_BS"/>
</dbReference>
<name>A0A834VDU1_SARSC</name>
<keyword evidence="14" id="KW-1185">Reference proteome</keyword>
<dbReference type="Pfam" id="PF17102">
    <property type="entry name" value="Stealth_CR3"/>
    <property type="match status" value="1"/>
</dbReference>
<keyword evidence="2 12" id="KW-0808">Transferase</keyword>
<sequence length="1041" mass="123542">MILLIANKVQRFRKECLRMFGDRIHLISVLYYKNERRTNRSDYEEINFDPNEIVIESNSIRLNSLIKIENIRTDRSRRNNFFDLFKNILTDANNSVDDQLDRNRISSNQTIPLRLKLFLRKNFYQIDGERFQIESEQNVSTVWKSNFYVSKNSNDLSALLSKIVTNKTKNLDAIDEIDISREKLSPKIKIQSPIRLQIALEEKFFQFNLDSHESIGLNRFFDNNELKYSLRSLYRYASWVRRIYIVTNGQIPNWLNLDHSQIRIVTHKEIFPNQTHLPTFSSSAIECHIHRIPSLSKQFLYFNDDIILGKSIYPDDFITESRGFRIYLSWPVPNCAIGCPLNWLNDGFCDKACNSSRCLWDGGDCLGHNQTANHLSSQNEIDGLSRLKIDRSFEDENRQQSKIFSCSSNCFTNWLGDSVCDQICNTTQCAFDMSDCGGLKQFHKLYNQIEINPNLSQYYFVPKPNSSNIVYMNFTKFYNIKSSKNRSKIGWKLISLSYQNHSSIQAAVFNPKHQILILMFEDIQRLQTNLMFNITAKIRKNRHHFFSFHNESILNFPINITISSQDQSNISIHRNQSFLNDFPINFNPITLTGHDQSDTHHHRHFDNSRRLMKPEIISTVENCRIDSYQERFPQEWRKKFIDLENQKRSQQALQQNRSNKFYETLEQLYKKLICERVFSQNTSLVGNDIIRNEFHKLLREYFDSSIKNSDDDTRPRRNSTEESVSRSFRSSSSLSIKRLSRKLLDAYADSLIYVNHLYNREFGLEARKVPAHMAHFIDRDIMIRMQQYFSTFFLRTSEHRIRHSQDMQLAFAYYYFLMSETKTITFDEIIKGFDVDHSRTLNRNELKTLELNIFGSTSLTDEFQNLLKECCSRCNESNGNGTQEELSISILEQSCTRLRKKIYEKFGKIKSNKFEISDDKEVAFKMLRSNRTLLERELNHLLSERKKFICLNDNFDHNETIEERQELAKMLRNFYESLFPHPSPYELLESERNRFDYFDDYLEWNRTIQQTNLKKTLYQNFIFIFVLFNIILILISFNFFY</sequence>
<dbReference type="Pfam" id="PF11380">
    <property type="entry name" value="Stealth_CR2"/>
    <property type="match status" value="1"/>
</dbReference>
<organism evidence="12">
    <name type="scientific">Sarcoptes scabiei</name>
    <name type="common">Itch mite</name>
    <name type="synonym">Acarus scabiei</name>
    <dbReference type="NCBI Taxonomy" id="52283"/>
    <lineage>
        <taxon>Eukaryota</taxon>
        <taxon>Metazoa</taxon>
        <taxon>Ecdysozoa</taxon>
        <taxon>Arthropoda</taxon>
        <taxon>Chelicerata</taxon>
        <taxon>Arachnida</taxon>
        <taxon>Acari</taxon>
        <taxon>Acariformes</taxon>
        <taxon>Sarcoptiformes</taxon>
        <taxon>Astigmata</taxon>
        <taxon>Psoroptidia</taxon>
        <taxon>Sarcoptoidea</taxon>
        <taxon>Sarcoptidae</taxon>
        <taxon>Sarcoptinae</taxon>
        <taxon>Sarcoptes</taxon>
    </lineage>
</organism>
<dbReference type="SUPFAM" id="SSF90193">
    <property type="entry name" value="Notch domain"/>
    <property type="match status" value="1"/>
</dbReference>
<keyword evidence="8" id="KW-0325">Glycoprotein</keyword>
<dbReference type="Pfam" id="PF00066">
    <property type="entry name" value="Notch"/>
    <property type="match status" value="2"/>
</dbReference>
<dbReference type="InterPro" id="IPR035993">
    <property type="entry name" value="Notch-like_dom_sf"/>
</dbReference>
<evidence type="ECO:0000256" key="1">
    <source>
        <dbReference type="ARBA" id="ARBA00007583"/>
    </source>
</evidence>
<evidence type="ECO:0000256" key="2">
    <source>
        <dbReference type="ARBA" id="ARBA00022679"/>
    </source>
</evidence>
<keyword evidence="5 10" id="KW-1133">Transmembrane helix</keyword>
<evidence type="ECO:0000256" key="9">
    <source>
        <dbReference type="ARBA" id="ARBA00046288"/>
    </source>
</evidence>